<organism evidence="2 3">
    <name type="scientific">Penicillium angulare</name>
    <dbReference type="NCBI Taxonomy" id="116970"/>
    <lineage>
        <taxon>Eukaryota</taxon>
        <taxon>Fungi</taxon>
        <taxon>Dikarya</taxon>
        <taxon>Ascomycota</taxon>
        <taxon>Pezizomycotina</taxon>
        <taxon>Eurotiomycetes</taxon>
        <taxon>Eurotiomycetidae</taxon>
        <taxon>Eurotiales</taxon>
        <taxon>Aspergillaceae</taxon>
        <taxon>Penicillium</taxon>
    </lineage>
</organism>
<feature type="transmembrane region" description="Helical" evidence="1">
    <location>
        <begin position="49"/>
        <end position="69"/>
    </location>
</feature>
<evidence type="ECO:0000313" key="3">
    <source>
        <dbReference type="Proteomes" id="UP001149165"/>
    </source>
</evidence>
<gene>
    <name evidence="2" type="ORF">N7456_006977</name>
</gene>
<comment type="caution">
    <text evidence="2">The sequence shown here is derived from an EMBL/GenBank/DDBJ whole genome shotgun (WGS) entry which is preliminary data.</text>
</comment>
<dbReference type="Proteomes" id="UP001149165">
    <property type="component" value="Unassembled WGS sequence"/>
</dbReference>
<evidence type="ECO:0000313" key="2">
    <source>
        <dbReference type="EMBL" id="KAJ5100925.1"/>
    </source>
</evidence>
<reference evidence="2" key="1">
    <citation type="submission" date="2022-11" db="EMBL/GenBank/DDBJ databases">
        <authorList>
            <person name="Petersen C."/>
        </authorList>
    </citation>
    <scope>NUCLEOTIDE SEQUENCE</scope>
    <source>
        <strain evidence="2">IBT 30069</strain>
    </source>
</reference>
<protein>
    <submittedName>
        <fullName evidence="2">Uncharacterized protein</fullName>
    </submittedName>
</protein>
<keyword evidence="1" id="KW-0812">Transmembrane</keyword>
<reference evidence="2" key="2">
    <citation type="journal article" date="2023" name="IMA Fungus">
        <title>Comparative genomic study of the Penicillium genus elucidates a diverse pangenome and 15 lateral gene transfer events.</title>
        <authorList>
            <person name="Petersen C."/>
            <person name="Sorensen T."/>
            <person name="Nielsen M.R."/>
            <person name="Sondergaard T.E."/>
            <person name="Sorensen J.L."/>
            <person name="Fitzpatrick D.A."/>
            <person name="Frisvad J.C."/>
            <person name="Nielsen K.L."/>
        </authorList>
    </citation>
    <scope>NUCLEOTIDE SEQUENCE</scope>
    <source>
        <strain evidence="2">IBT 30069</strain>
    </source>
</reference>
<dbReference type="AlphaFoldDB" id="A0A9W9FIP5"/>
<name>A0A9W9FIP5_9EURO</name>
<dbReference type="EMBL" id="JAPQKH010000004">
    <property type="protein sequence ID" value="KAJ5100925.1"/>
    <property type="molecule type" value="Genomic_DNA"/>
</dbReference>
<keyword evidence="1" id="KW-1133">Transmembrane helix</keyword>
<proteinExistence type="predicted"/>
<keyword evidence="3" id="KW-1185">Reference proteome</keyword>
<evidence type="ECO:0000256" key="1">
    <source>
        <dbReference type="SAM" id="Phobius"/>
    </source>
</evidence>
<accession>A0A9W9FIP5</accession>
<keyword evidence="1" id="KW-0472">Membrane</keyword>
<sequence length="73" mass="7804">MSSMYMAKKVGSTGEPVLMVTIGIGTFERPVFLVDFIVVSCKILDALKALLGTVFFLAFVGALVCLVMLTEVA</sequence>